<reference evidence="4 5" key="1">
    <citation type="submission" date="2019-05" db="EMBL/GenBank/DDBJ databases">
        <title>Ruegeria sp. nov., isolated from tidal flat.</title>
        <authorList>
            <person name="Kim W."/>
        </authorList>
    </citation>
    <scope>NUCLEOTIDE SEQUENCE [LARGE SCALE GENOMIC DNA]</scope>
    <source>
        <strain evidence="4 5">CAU 1488</strain>
    </source>
</reference>
<feature type="domain" description="MmgE/PrpD C-terminal" evidence="3">
    <location>
        <begin position="328"/>
        <end position="482"/>
    </location>
</feature>
<dbReference type="Gene3D" id="3.30.1330.120">
    <property type="entry name" value="2-methylcitrate dehydratase PrpD"/>
    <property type="match status" value="1"/>
</dbReference>
<dbReference type="Gene3D" id="1.10.4100.10">
    <property type="entry name" value="2-methylcitrate dehydratase PrpD"/>
    <property type="match status" value="1"/>
</dbReference>
<name>A0ABY2WSI7_9RHOB</name>
<dbReference type="EMBL" id="VCPD01000010">
    <property type="protein sequence ID" value="TMV03379.1"/>
    <property type="molecule type" value="Genomic_DNA"/>
</dbReference>
<evidence type="ECO:0000256" key="1">
    <source>
        <dbReference type="ARBA" id="ARBA00006174"/>
    </source>
</evidence>
<comment type="caution">
    <text evidence="4">The sequence shown here is derived from an EMBL/GenBank/DDBJ whole genome shotgun (WGS) entry which is preliminary data.</text>
</comment>
<dbReference type="InterPro" id="IPR045337">
    <property type="entry name" value="MmgE_PrpD_C"/>
</dbReference>
<dbReference type="Pfam" id="PF19305">
    <property type="entry name" value="MmgE_PrpD_C"/>
    <property type="match status" value="1"/>
</dbReference>
<evidence type="ECO:0000259" key="2">
    <source>
        <dbReference type="Pfam" id="PF03972"/>
    </source>
</evidence>
<dbReference type="InterPro" id="IPR045336">
    <property type="entry name" value="MmgE_PrpD_N"/>
</dbReference>
<dbReference type="InterPro" id="IPR036148">
    <property type="entry name" value="MmgE/PrpD_sf"/>
</dbReference>
<gene>
    <name evidence="4" type="ORF">FGK63_19595</name>
</gene>
<dbReference type="SUPFAM" id="SSF103378">
    <property type="entry name" value="2-methylcitrate dehydratase PrpD"/>
    <property type="match status" value="1"/>
</dbReference>
<dbReference type="Pfam" id="PF03972">
    <property type="entry name" value="MmgE_PrpD_N"/>
    <property type="match status" value="1"/>
</dbReference>
<keyword evidence="5" id="KW-1185">Reference proteome</keyword>
<sequence>MPGDCFEGCQELPIQSDHIYSLRECCTFAFCAFVRERKGLSVIPVNTGRCSMNQARSTAFSPAALERLGSFVSDAALHPDAATLRCLRDGVVDVLGCILVGADTSVARKAQTAVRGLGAAGDRPVFGTDLRVSRPHAAFLNAVAGHALDFDDWEVPGNSHPTVVMIPALLAAADRKTSGADLTSAYLAGFEVIARLGEAMNFEHYDRGWHTTATLGALGSAAAVARLLALSPEQTTCALSLAVSRAAGYTCQFGSEAKPLQAGFAAQAGVECAYLAQAGLSGQPDVMHHAKGMAALMGVPDPARLDRALDKLGKPLALAEHGLVLKPWPSCGYTHRIMTCALELAPAIESAEDIQRIDLHLPDFHYAILPFDAPAKRAEALFSLHFVSAMGLARRGLNLADVARPSWLDPDISGLVRRTHVHPFAPKRPELNYDPDDPDRMEVTLRDGRRLAATCPYPLGAPQNPMTSDQIRAKFTANAGRTGQALLDSLFDWPASTSVLTLLDSLGENP</sequence>
<comment type="similarity">
    <text evidence="1">Belongs to the PrpD family.</text>
</comment>
<dbReference type="InterPro" id="IPR042188">
    <property type="entry name" value="MmgE/PrpD_sf_2"/>
</dbReference>
<dbReference type="PANTHER" id="PTHR16943">
    <property type="entry name" value="2-METHYLCITRATE DEHYDRATASE-RELATED"/>
    <property type="match status" value="1"/>
</dbReference>
<evidence type="ECO:0000259" key="3">
    <source>
        <dbReference type="Pfam" id="PF19305"/>
    </source>
</evidence>
<evidence type="ECO:0000313" key="4">
    <source>
        <dbReference type="EMBL" id="TMV03379.1"/>
    </source>
</evidence>
<dbReference type="Proteomes" id="UP001193035">
    <property type="component" value="Unassembled WGS sequence"/>
</dbReference>
<dbReference type="InterPro" id="IPR005656">
    <property type="entry name" value="MmgE_PrpD"/>
</dbReference>
<accession>A0ABY2WSI7</accession>
<proteinExistence type="inferred from homology"/>
<dbReference type="InterPro" id="IPR042183">
    <property type="entry name" value="MmgE/PrpD_sf_1"/>
</dbReference>
<dbReference type="PANTHER" id="PTHR16943:SF8">
    <property type="entry name" value="2-METHYLCITRATE DEHYDRATASE"/>
    <property type="match status" value="1"/>
</dbReference>
<protein>
    <submittedName>
        <fullName evidence="4">MmgE/PrpD family protein</fullName>
    </submittedName>
</protein>
<feature type="domain" description="MmgE/PrpD N-terminal" evidence="2">
    <location>
        <begin position="67"/>
        <end position="299"/>
    </location>
</feature>
<evidence type="ECO:0000313" key="5">
    <source>
        <dbReference type="Proteomes" id="UP001193035"/>
    </source>
</evidence>
<organism evidence="4 5">
    <name type="scientific">Ruegeria sediminis</name>
    <dbReference type="NCBI Taxonomy" id="2583820"/>
    <lineage>
        <taxon>Bacteria</taxon>
        <taxon>Pseudomonadati</taxon>
        <taxon>Pseudomonadota</taxon>
        <taxon>Alphaproteobacteria</taxon>
        <taxon>Rhodobacterales</taxon>
        <taxon>Roseobacteraceae</taxon>
        <taxon>Ruegeria</taxon>
    </lineage>
</organism>